<reference evidence="4 5" key="1">
    <citation type="journal article" date="2019" name="Int. J. Syst. Evol. Microbiol.">
        <title>The Global Catalogue of Microorganisms (GCM) 10K type strain sequencing project: providing services to taxonomists for standard genome sequencing and annotation.</title>
        <authorList>
            <consortium name="The Broad Institute Genomics Platform"/>
            <consortium name="The Broad Institute Genome Sequencing Center for Infectious Disease"/>
            <person name="Wu L."/>
            <person name="Ma J."/>
        </authorList>
    </citation>
    <scope>NUCLEOTIDE SEQUENCE [LARGE SCALE GENOMIC DNA]</scope>
    <source>
        <strain evidence="4 5">JCM 14319</strain>
    </source>
</reference>
<feature type="transmembrane region" description="Helical" evidence="1">
    <location>
        <begin position="227"/>
        <end position="245"/>
    </location>
</feature>
<dbReference type="EMBL" id="BAAANH010000001">
    <property type="protein sequence ID" value="GAA1749320.1"/>
    <property type="molecule type" value="Genomic_DNA"/>
</dbReference>
<keyword evidence="4" id="KW-0808">Transferase</keyword>
<sequence length="609" mass="66060">MLLRLAPSALVVLIFVGFATVLLSPQTTWTQTGRELIASALYYENWELISSQLAYGAAGPSTSPLQHFWSLSVQGQFFLLWPIVITLIALVLRRRDWNVVPMITCVTLALSVASFAYAVQANATNPDAAYLDSFARFWELGAGALVAILIRRLPLFPLLLRITLGWCGLVVIIASGFVVDGARAYPGPLALVPVTGACLILLSAGAPTRFGADRLLALRPMQFLARISYPLYLWHWPILWTYLVFRGYTAVGLSGGAAVFAVSVGVAWLHSRSFERPVARIREHATPRRTIMGTVAAIATVAITTACSVAAHTTEVDRQAAVAEQLGSDAVDCLGAASLDPALAPCNNPDLDGRLVPGVAALEKDDANRSECWGVSGSEANFCTVGPPTGYSKHLIAVGDSHNNTLLDVYEQIAETHNWRIDVAGLGRCYWTKANLAQPDKESVQRCKRWNESVERRISSTTDLDAVIVTHSARAAIADVEGADADRAEVEGLVAAWSKARPDTRIIALRDHPIFGHEVIACISRHGLAASEECSAPRDHVLLEDGHREAVAAHDQARLIDLTSFYCTQARCAPVIGNTIVTRDGLHLTRAFARTLIPYFDREITALLE</sequence>
<keyword evidence="5" id="KW-1185">Reference proteome</keyword>
<proteinExistence type="predicted"/>
<dbReference type="Pfam" id="PF19040">
    <property type="entry name" value="SGNH"/>
    <property type="match status" value="1"/>
</dbReference>
<dbReference type="GO" id="GO:0016746">
    <property type="term" value="F:acyltransferase activity"/>
    <property type="evidence" value="ECO:0007669"/>
    <property type="project" value="UniProtKB-KW"/>
</dbReference>
<keyword evidence="4" id="KW-0012">Acyltransferase</keyword>
<comment type="caution">
    <text evidence="4">The sequence shown here is derived from an EMBL/GenBank/DDBJ whole genome shotgun (WGS) entry which is preliminary data.</text>
</comment>
<evidence type="ECO:0000256" key="1">
    <source>
        <dbReference type="SAM" id="Phobius"/>
    </source>
</evidence>
<keyword evidence="1" id="KW-0812">Transmembrane</keyword>
<evidence type="ECO:0000259" key="3">
    <source>
        <dbReference type="Pfam" id="PF19040"/>
    </source>
</evidence>
<evidence type="ECO:0000259" key="2">
    <source>
        <dbReference type="Pfam" id="PF01757"/>
    </source>
</evidence>
<keyword evidence="1" id="KW-0472">Membrane</keyword>
<dbReference type="Pfam" id="PF01757">
    <property type="entry name" value="Acyl_transf_3"/>
    <property type="match status" value="1"/>
</dbReference>
<dbReference type="InterPro" id="IPR050879">
    <property type="entry name" value="Acyltransferase_3"/>
</dbReference>
<feature type="domain" description="Acyltransferase 3" evidence="2">
    <location>
        <begin position="2"/>
        <end position="271"/>
    </location>
</feature>
<name>A0ABN2K6I7_9MICO</name>
<evidence type="ECO:0000313" key="4">
    <source>
        <dbReference type="EMBL" id="GAA1749320.1"/>
    </source>
</evidence>
<feature type="transmembrane region" description="Helical" evidence="1">
    <location>
        <begin position="73"/>
        <end position="92"/>
    </location>
</feature>
<keyword evidence="1" id="KW-1133">Transmembrane helix</keyword>
<organism evidence="4 5">
    <name type="scientific">Agromyces humatus</name>
    <dbReference type="NCBI Taxonomy" id="279573"/>
    <lineage>
        <taxon>Bacteria</taxon>
        <taxon>Bacillati</taxon>
        <taxon>Actinomycetota</taxon>
        <taxon>Actinomycetes</taxon>
        <taxon>Micrococcales</taxon>
        <taxon>Microbacteriaceae</taxon>
        <taxon>Agromyces</taxon>
    </lineage>
</organism>
<dbReference type="Proteomes" id="UP001500506">
    <property type="component" value="Unassembled WGS sequence"/>
</dbReference>
<protein>
    <submittedName>
        <fullName evidence="4">Acyltransferase family protein</fullName>
    </submittedName>
</protein>
<evidence type="ECO:0000313" key="5">
    <source>
        <dbReference type="Proteomes" id="UP001500506"/>
    </source>
</evidence>
<feature type="domain" description="SGNH" evidence="3">
    <location>
        <begin position="380"/>
        <end position="601"/>
    </location>
</feature>
<feature type="transmembrane region" description="Helical" evidence="1">
    <location>
        <begin position="158"/>
        <end position="179"/>
    </location>
</feature>
<feature type="transmembrane region" description="Helical" evidence="1">
    <location>
        <begin position="290"/>
        <end position="311"/>
    </location>
</feature>
<gene>
    <name evidence="4" type="ORF">GCM10009747_03140</name>
</gene>
<dbReference type="InterPro" id="IPR002656">
    <property type="entry name" value="Acyl_transf_3_dom"/>
</dbReference>
<accession>A0ABN2K6I7</accession>
<dbReference type="PANTHER" id="PTHR23028">
    <property type="entry name" value="ACETYLTRANSFERASE"/>
    <property type="match status" value="1"/>
</dbReference>
<feature type="transmembrane region" description="Helical" evidence="1">
    <location>
        <begin position="134"/>
        <end position="151"/>
    </location>
</feature>
<feature type="transmembrane region" description="Helical" evidence="1">
    <location>
        <begin position="185"/>
        <end position="206"/>
    </location>
</feature>
<feature type="transmembrane region" description="Helical" evidence="1">
    <location>
        <begin position="99"/>
        <end position="119"/>
    </location>
</feature>
<feature type="transmembrane region" description="Helical" evidence="1">
    <location>
        <begin position="251"/>
        <end position="269"/>
    </location>
</feature>
<dbReference type="PANTHER" id="PTHR23028:SF53">
    <property type="entry name" value="ACYL_TRANSF_3 DOMAIN-CONTAINING PROTEIN"/>
    <property type="match status" value="1"/>
</dbReference>
<dbReference type="InterPro" id="IPR043968">
    <property type="entry name" value="SGNH"/>
</dbReference>